<comment type="caution">
    <text evidence="2">The sequence shown here is derived from an EMBL/GenBank/DDBJ whole genome shotgun (WGS) entry which is preliminary data.</text>
</comment>
<gene>
    <name evidence="2" type="ORF">HKD39_11745</name>
</gene>
<feature type="transmembrane region" description="Helical" evidence="1">
    <location>
        <begin position="159"/>
        <end position="181"/>
    </location>
</feature>
<evidence type="ECO:0000313" key="2">
    <source>
        <dbReference type="EMBL" id="NNG36373.1"/>
    </source>
</evidence>
<evidence type="ECO:0000256" key="1">
    <source>
        <dbReference type="SAM" id="Phobius"/>
    </source>
</evidence>
<name>A0A849A9U5_9ACTN</name>
<keyword evidence="1" id="KW-0812">Transmembrane</keyword>
<reference evidence="2 3" key="1">
    <citation type="submission" date="2020-05" db="EMBL/GenBank/DDBJ databases">
        <title>Nakamurella sp. DB0629 isolated from air conditioner.</title>
        <authorList>
            <person name="Kim D.H."/>
            <person name="Kim D.-U."/>
        </authorList>
    </citation>
    <scope>NUCLEOTIDE SEQUENCE [LARGE SCALE GENOMIC DNA]</scope>
    <source>
        <strain evidence="2 3">DB0629</strain>
    </source>
</reference>
<protein>
    <recommendedName>
        <fullName evidence="4">DUF1453 domain-containing protein</fullName>
    </recommendedName>
</protein>
<keyword evidence="1" id="KW-1133">Transmembrane helix</keyword>
<keyword evidence="1" id="KW-0472">Membrane</keyword>
<organism evidence="2 3">
    <name type="scientific">Nakamurella aerolata</name>
    <dbReference type="NCBI Taxonomy" id="1656892"/>
    <lineage>
        <taxon>Bacteria</taxon>
        <taxon>Bacillati</taxon>
        <taxon>Actinomycetota</taxon>
        <taxon>Actinomycetes</taxon>
        <taxon>Nakamurellales</taxon>
        <taxon>Nakamurellaceae</taxon>
        <taxon>Nakamurella</taxon>
    </lineage>
</organism>
<feature type="transmembrane region" description="Helical" evidence="1">
    <location>
        <begin position="58"/>
        <end position="78"/>
    </location>
</feature>
<evidence type="ECO:0008006" key="4">
    <source>
        <dbReference type="Google" id="ProtNLM"/>
    </source>
</evidence>
<sequence>MSPLAESALISGAIFAFSMLRGYGTRAFTAGTVAMPVVLCLVFGVLYLKDAPAAGADLVLYAVALGLGLAFGLAGAAFTTVFGARGSDTGGAGGTRGAGSAGGAGEPAVYTHAGAAFAATWFVGLSARIVIVWAMTDVPGIRTTVGEFLFTHGIDPNTALPAFFVLWAITMVGVRTAIVAARAARIRQQRPAVRPGVLV</sequence>
<accession>A0A849A9U5</accession>
<dbReference type="AlphaFoldDB" id="A0A849A9U5"/>
<feature type="transmembrane region" description="Helical" evidence="1">
    <location>
        <begin position="27"/>
        <end position="46"/>
    </location>
</feature>
<keyword evidence="3" id="KW-1185">Reference proteome</keyword>
<evidence type="ECO:0000313" key="3">
    <source>
        <dbReference type="Proteomes" id="UP000562984"/>
    </source>
</evidence>
<dbReference type="EMBL" id="JABEND010000006">
    <property type="protein sequence ID" value="NNG36373.1"/>
    <property type="molecule type" value="Genomic_DNA"/>
</dbReference>
<proteinExistence type="predicted"/>
<dbReference type="Proteomes" id="UP000562984">
    <property type="component" value="Unassembled WGS sequence"/>
</dbReference>
<dbReference type="RefSeq" id="WP_171200072.1">
    <property type="nucleotide sequence ID" value="NZ_JABEND010000006.1"/>
</dbReference>